<dbReference type="SMART" id="SM00530">
    <property type="entry name" value="HTH_XRE"/>
    <property type="match status" value="1"/>
</dbReference>
<dbReference type="Proteomes" id="UP000036847">
    <property type="component" value="Chromosome"/>
</dbReference>
<dbReference type="PROSITE" id="PS50943">
    <property type="entry name" value="HTH_CROC1"/>
    <property type="match status" value="1"/>
</dbReference>
<dbReference type="RefSeq" id="WP_005805804.1">
    <property type="nucleotide sequence ID" value="NZ_CP036546.1"/>
</dbReference>
<organism evidence="2 3">
    <name type="scientific">Bacteroides fragilis</name>
    <dbReference type="NCBI Taxonomy" id="817"/>
    <lineage>
        <taxon>Bacteria</taxon>
        <taxon>Pseudomonadati</taxon>
        <taxon>Bacteroidota</taxon>
        <taxon>Bacteroidia</taxon>
        <taxon>Bacteroidales</taxon>
        <taxon>Bacteroidaceae</taxon>
        <taxon>Bacteroides</taxon>
    </lineage>
</organism>
<evidence type="ECO:0000313" key="3">
    <source>
        <dbReference type="Proteomes" id="UP000036847"/>
    </source>
</evidence>
<name>A0AAE6K6W8_BACFG</name>
<evidence type="ECO:0000259" key="1">
    <source>
        <dbReference type="PROSITE" id="PS50943"/>
    </source>
</evidence>
<reference evidence="2 3" key="1">
    <citation type="submission" date="2019-03" db="EMBL/GenBank/DDBJ databases">
        <title>Complete genome assembly of MDR B. fragilis.</title>
        <authorList>
            <person name="Sydenham T.V."/>
            <person name="Hasman H."/>
            <person name="Justesen U.S."/>
        </authorList>
    </citation>
    <scope>NUCLEOTIDE SEQUENCE [LARGE SCALE GENOMIC DNA]</scope>
    <source>
        <strain evidence="2 3">DCMSKEJBY0001B</strain>
    </source>
</reference>
<gene>
    <name evidence="2" type="ORF">EC80_014785</name>
</gene>
<dbReference type="SUPFAM" id="SSF47413">
    <property type="entry name" value="lambda repressor-like DNA-binding domains"/>
    <property type="match status" value="1"/>
</dbReference>
<dbReference type="InterPro" id="IPR001387">
    <property type="entry name" value="Cro/C1-type_HTH"/>
</dbReference>
<dbReference type="Pfam" id="PF01381">
    <property type="entry name" value="HTH_3"/>
    <property type="match status" value="1"/>
</dbReference>
<dbReference type="CDD" id="cd00093">
    <property type="entry name" value="HTH_XRE"/>
    <property type="match status" value="1"/>
</dbReference>
<dbReference type="GO" id="GO:0003677">
    <property type="term" value="F:DNA binding"/>
    <property type="evidence" value="ECO:0007669"/>
    <property type="project" value="InterPro"/>
</dbReference>
<protein>
    <submittedName>
        <fullName evidence="2">Helix-turn-helix domain-containing protein</fullName>
    </submittedName>
</protein>
<evidence type="ECO:0000313" key="2">
    <source>
        <dbReference type="EMBL" id="QCQ46030.1"/>
    </source>
</evidence>
<sequence>MTIKEILKNKGKSVKELADQLHIHPNSLSRIINGAPTKKSTLESIAKELGVSVDDLTNEPNNILRLLDSDEMRIVKIITIVAPTPYGKQEIGYFMYERPLTANYKFTESEAPSSFVEEYPRQRDYPHDELDKMILRIIQTEYPESKLQNKFVSFNLDLEHIKQLQDRPSKELKIWLTPNPTEIESGRTYYKYEKIFNFYTNFSESLVRQLFVSSYSLAQEKRMNEQLNTMTAL</sequence>
<dbReference type="AlphaFoldDB" id="A0AAE6K6W8"/>
<dbReference type="InterPro" id="IPR010982">
    <property type="entry name" value="Lambda_DNA-bd_dom_sf"/>
</dbReference>
<accession>A0AAE6K6W8</accession>
<dbReference type="Gene3D" id="1.10.260.40">
    <property type="entry name" value="lambda repressor-like DNA-binding domains"/>
    <property type="match status" value="1"/>
</dbReference>
<proteinExistence type="predicted"/>
<feature type="domain" description="HTH cro/C1-type" evidence="1">
    <location>
        <begin position="3"/>
        <end position="56"/>
    </location>
</feature>
<dbReference type="EMBL" id="CP036546">
    <property type="protein sequence ID" value="QCQ46030.1"/>
    <property type="molecule type" value="Genomic_DNA"/>
</dbReference>